<dbReference type="InterPro" id="IPR042405">
    <property type="entry name" value="Protrudin"/>
</dbReference>
<dbReference type="PROSITE" id="PS50178">
    <property type="entry name" value="ZF_FYVE"/>
    <property type="match status" value="1"/>
</dbReference>
<keyword evidence="21" id="KW-1185">Reference proteome</keyword>
<evidence type="ECO:0000256" key="18">
    <source>
        <dbReference type="SAM" id="Phobius"/>
    </source>
</evidence>
<evidence type="ECO:0000256" key="11">
    <source>
        <dbReference type="ARBA" id="ARBA00022833"/>
    </source>
</evidence>
<keyword evidence="14" id="KW-0966">Cell projection</keyword>
<evidence type="ECO:0000259" key="19">
    <source>
        <dbReference type="PROSITE" id="PS50178"/>
    </source>
</evidence>
<keyword evidence="11" id="KW-0862">Zinc</keyword>
<dbReference type="EMBL" id="JARBDR010000246">
    <property type="protein sequence ID" value="KAJ8317115.1"/>
    <property type="molecule type" value="Genomic_DNA"/>
</dbReference>
<evidence type="ECO:0000256" key="8">
    <source>
        <dbReference type="ARBA" id="ARBA00022753"/>
    </source>
</evidence>
<evidence type="ECO:0000256" key="4">
    <source>
        <dbReference type="ARBA" id="ARBA00015523"/>
    </source>
</evidence>
<evidence type="ECO:0000256" key="7">
    <source>
        <dbReference type="ARBA" id="ARBA00022723"/>
    </source>
</evidence>
<evidence type="ECO:0000313" key="21">
    <source>
        <dbReference type="Proteomes" id="UP001217089"/>
    </source>
</evidence>
<dbReference type="SMART" id="SM00064">
    <property type="entry name" value="FYVE"/>
    <property type="match status" value="1"/>
</dbReference>
<keyword evidence="13 18" id="KW-0472">Membrane</keyword>
<evidence type="ECO:0000256" key="13">
    <source>
        <dbReference type="ARBA" id="ARBA00023136"/>
    </source>
</evidence>
<evidence type="ECO:0000256" key="1">
    <source>
        <dbReference type="ARBA" id="ARBA00004195"/>
    </source>
</evidence>
<dbReference type="CDD" id="cd15723">
    <property type="entry name" value="FYVE_protrudin"/>
    <property type="match status" value="1"/>
</dbReference>
<protein>
    <recommendedName>
        <fullName evidence="4">Protrudin</fullName>
    </recommendedName>
    <alternativeName>
        <fullName evidence="15">Zinc finger FYVE domain-containing protein 27</fullName>
    </alternativeName>
</protein>
<dbReference type="PANTHER" id="PTHR14543">
    <property type="entry name" value="PROTRUDIN"/>
    <property type="match status" value="1"/>
</dbReference>
<keyword evidence="5" id="KW-1003">Cell membrane</keyword>
<feature type="domain" description="FYVE-type" evidence="19">
    <location>
        <begin position="287"/>
        <end position="354"/>
    </location>
</feature>
<keyword evidence="12 18" id="KW-1133">Transmembrane helix</keyword>
<sequence length="363" mass="41379">MDEDAVSSNDKPVKSEMMNNTSHSTGNNRVDLATFVAEVERFSKLIEPFAFVLYALEDLRSIFLSKGAVFALISLLVIAIATLCLVQLHTGMFDKILPVTSPVPDDEDVIVDESTTLETVKQFRYSVIQMYDFVQKCNEYLTHFYRILKWEITLSSLRFHVEVCVFLLSLVVLPTRGIFILIINWFFLAHEEVFSVIIKYLKKAYETLNGVKSVQIKQDSGDHYQKKDVTSEDQTNPGFSRDTDDTSDRECDISNLDLEDYDENKLPASNKPGMVERLLEMKKRRQHIANESCFKCKVSFASILKRRYYCRHCGNNFCSKCCNQKVSKSVFGATSPTAQTETVLVCGTCYDLLMKQPSKAKNS</sequence>
<evidence type="ECO:0000256" key="12">
    <source>
        <dbReference type="ARBA" id="ARBA00022989"/>
    </source>
</evidence>
<evidence type="ECO:0000256" key="17">
    <source>
        <dbReference type="SAM" id="MobiDB-lite"/>
    </source>
</evidence>
<dbReference type="Proteomes" id="UP001217089">
    <property type="component" value="Unassembled WGS sequence"/>
</dbReference>
<keyword evidence="6 18" id="KW-0812">Transmembrane</keyword>
<feature type="region of interest" description="Disordered" evidence="17">
    <location>
        <begin position="1"/>
        <end position="25"/>
    </location>
</feature>
<dbReference type="InterPro" id="IPR000306">
    <property type="entry name" value="Znf_FYVE"/>
</dbReference>
<organism evidence="20 21">
    <name type="scientific">Tegillarca granosa</name>
    <name type="common">Malaysian cockle</name>
    <name type="synonym">Anadara granosa</name>
    <dbReference type="NCBI Taxonomy" id="220873"/>
    <lineage>
        <taxon>Eukaryota</taxon>
        <taxon>Metazoa</taxon>
        <taxon>Spiralia</taxon>
        <taxon>Lophotrochozoa</taxon>
        <taxon>Mollusca</taxon>
        <taxon>Bivalvia</taxon>
        <taxon>Autobranchia</taxon>
        <taxon>Pteriomorphia</taxon>
        <taxon>Arcoida</taxon>
        <taxon>Arcoidea</taxon>
        <taxon>Arcidae</taxon>
        <taxon>Tegillarca</taxon>
    </lineage>
</organism>
<dbReference type="InterPro" id="IPR011011">
    <property type="entry name" value="Znf_FYVE_PHD"/>
</dbReference>
<evidence type="ECO:0000256" key="3">
    <source>
        <dbReference type="ARBA" id="ARBA00004477"/>
    </source>
</evidence>
<evidence type="ECO:0000256" key="6">
    <source>
        <dbReference type="ARBA" id="ARBA00022692"/>
    </source>
</evidence>
<name>A0ABQ9FN30_TEGGR</name>
<dbReference type="SUPFAM" id="SSF57903">
    <property type="entry name" value="FYVE/PHD zinc finger"/>
    <property type="match status" value="1"/>
</dbReference>
<keyword evidence="7" id="KW-0479">Metal-binding</keyword>
<reference evidence="20 21" key="1">
    <citation type="submission" date="2022-12" db="EMBL/GenBank/DDBJ databases">
        <title>Chromosome-level genome of Tegillarca granosa.</title>
        <authorList>
            <person name="Kim J."/>
        </authorList>
    </citation>
    <scope>NUCLEOTIDE SEQUENCE [LARGE SCALE GENOMIC DNA]</scope>
    <source>
        <strain evidence="20">Teg-2019</strain>
        <tissue evidence="20">Adductor muscle</tissue>
    </source>
</reference>
<keyword evidence="8" id="KW-0967">Endosome</keyword>
<comment type="caution">
    <text evidence="20">The sequence shown here is derived from an EMBL/GenBank/DDBJ whole genome shotgun (WGS) entry which is preliminary data.</text>
</comment>
<evidence type="ECO:0000256" key="15">
    <source>
        <dbReference type="ARBA" id="ARBA00032025"/>
    </source>
</evidence>
<feature type="region of interest" description="Disordered" evidence="17">
    <location>
        <begin position="222"/>
        <end position="249"/>
    </location>
</feature>
<keyword evidence="9 16" id="KW-0863">Zinc-finger</keyword>
<gene>
    <name evidence="20" type="ORF">KUTeg_005019</name>
</gene>
<keyword evidence="10" id="KW-0256">Endoplasmic reticulum</keyword>
<dbReference type="PANTHER" id="PTHR14543:SF1">
    <property type="entry name" value="PROTRUDIN"/>
    <property type="match status" value="1"/>
</dbReference>
<evidence type="ECO:0000256" key="16">
    <source>
        <dbReference type="PROSITE-ProRule" id="PRU00091"/>
    </source>
</evidence>
<dbReference type="InterPro" id="IPR013083">
    <property type="entry name" value="Znf_RING/FYVE/PHD"/>
</dbReference>
<evidence type="ECO:0000256" key="2">
    <source>
        <dbReference type="ARBA" id="ARBA00004460"/>
    </source>
</evidence>
<proteinExistence type="predicted"/>
<evidence type="ECO:0000256" key="14">
    <source>
        <dbReference type="ARBA" id="ARBA00023273"/>
    </source>
</evidence>
<accession>A0ABQ9FN30</accession>
<dbReference type="Gene3D" id="3.30.40.10">
    <property type="entry name" value="Zinc/RING finger domain, C3HC4 (zinc finger)"/>
    <property type="match status" value="1"/>
</dbReference>
<feature type="transmembrane region" description="Helical" evidence="18">
    <location>
        <begin position="68"/>
        <end position="88"/>
    </location>
</feature>
<evidence type="ECO:0000313" key="20">
    <source>
        <dbReference type="EMBL" id="KAJ8317115.1"/>
    </source>
</evidence>
<feature type="compositionally biased region" description="Polar residues" evidence="17">
    <location>
        <begin position="1"/>
        <end position="10"/>
    </location>
</feature>
<dbReference type="Pfam" id="PF01363">
    <property type="entry name" value="FYVE"/>
    <property type="match status" value="1"/>
</dbReference>
<comment type="subcellular location">
    <subcellularLocation>
        <location evidence="2">Cell projection</location>
        <location evidence="2">Growth cone membrane</location>
        <topology evidence="2">Multi-pass membrane protein</topology>
    </subcellularLocation>
    <subcellularLocation>
        <location evidence="3">Endoplasmic reticulum membrane</location>
        <topology evidence="3">Multi-pass membrane protein</topology>
    </subcellularLocation>
    <subcellularLocation>
        <location evidence="1">Recycling endosome membrane</location>
        <topology evidence="1">Multi-pass membrane protein</topology>
    </subcellularLocation>
</comment>
<evidence type="ECO:0000256" key="5">
    <source>
        <dbReference type="ARBA" id="ARBA00022475"/>
    </source>
</evidence>
<feature type="transmembrane region" description="Helical" evidence="18">
    <location>
        <begin position="163"/>
        <end position="188"/>
    </location>
</feature>
<evidence type="ECO:0000256" key="10">
    <source>
        <dbReference type="ARBA" id="ARBA00022824"/>
    </source>
</evidence>
<dbReference type="InterPro" id="IPR017455">
    <property type="entry name" value="Znf_FYVE-rel"/>
</dbReference>
<evidence type="ECO:0000256" key="9">
    <source>
        <dbReference type="ARBA" id="ARBA00022771"/>
    </source>
</evidence>